<dbReference type="Gene3D" id="3.90.1640.10">
    <property type="entry name" value="inorganic pyrophosphatase (n-terminal core)"/>
    <property type="match status" value="1"/>
</dbReference>
<dbReference type="AlphaFoldDB" id="A0AAX3BDP7"/>
<dbReference type="InterPro" id="IPR051319">
    <property type="entry name" value="Oligoribo/pAp-PDE_c-di-AMP_PDE"/>
</dbReference>
<reference evidence="3" key="1">
    <citation type="submission" date="2021-04" db="EMBL/GenBank/DDBJ databases">
        <authorList>
            <person name="Postec A."/>
        </authorList>
    </citation>
    <scope>NUCLEOTIDE SEQUENCE</scope>
    <source>
        <strain evidence="3">F1F22</strain>
    </source>
</reference>
<feature type="domain" description="DDH" evidence="1">
    <location>
        <begin position="26"/>
        <end position="152"/>
    </location>
</feature>
<dbReference type="PANTHER" id="PTHR47618:SF1">
    <property type="entry name" value="BIFUNCTIONAL OLIGORIBONUCLEASE AND PAP PHOSPHATASE NRNA"/>
    <property type="match status" value="1"/>
</dbReference>
<keyword evidence="4" id="KW-1185">Reference proteome</keyword>
<dbReference type="InterPro" id="IPR003156">
    <property type="entry name" value="DHHA1_dom"/>
</dbReference>
<proteinExistence type="predicted"/>
<reference evidence="3" key="2">
    <citation type="submission" date="2022-06" db="EMBL/GenBank/DDBJ databases">
        <title>Thermospira aquatica gen. nov., sp. nov.</title>
        <authorList>
            <person name="Ben Ali Gam Z."/>
            <person name="Labat M."/>
        </authorList>
    </citation>
    <scope>NUCLEOTIDE SEQUENCE</scope>
    <source>
        <strain evidence="3">F1F22</strain>
    </source>
</reference>
<dbReference type="InterPro" id="IPR038763">
    <property type="entry name" value="DHH_sf"/>
</dbReference>
<dbReference type="KEGG" id="taqu:KDW03_00670"/>
<protein>
    <submittedName>
        <fullName evidence="3">Bifunctional oligoribonuclease/PAP phosphatase NrnA</fullName>
    </submittedName>
</protein>
<evidence type="ECO:0000259" key="2">
    <source>
        <dbReference type="Pfam" id="PF02272"/>
    </source>
</evidence>
<dbReference type="SUPFAM" id="SSF64182">
    <property type="entry name" value="DHH phosphoesterases"/>
    <property type="match status" value="1"/>
</dbReference>
<gene>
    <name evidence="3" type="ORF">KDW03_00670</name>
</gene>
<dbReference type="Pfam" id="PF01368">
    <property type="entry name" value="DHH"/>
    <property type="match status" value="1"/>
</dbReference>
<dbReference type="Proteomes" id="UP001056539">
    <property type="component" value="Chromosome"/>
</dbReference>
<feature type="domain" description="DHHA1" evidence="2">
    <location>
        <begin position="247"/>
        <end position="311"/>
    </location>
</feature>
<dbReference type="Gene3D" id="3.10.310.30">
    <property type="match status" value="1"/>
</dbReference>
<dbReference type="InterPro" id="IPR001667">
    <property type="entry name" value="DDH_dom"/>
</dbReference>
<evidence type="ECO:0000313" key="4">
    <source>
        <dbReference type="Proteomes" id="UP001056539"/>
    </source>
</evidence>
<accession>A0AAX3BDP7</accession>
<dbReference type="PANTHER" id="PTHR47618">
    <property type="entry name" value="BIFUNCTIONAL OLIGORIBONUCLEASE AND PAP PHOSPHATASE NRNA"/>
    <property type="match status" value="1"/>
</dbReference>
<evidence type="ECO:0000313" key="3">
    <source>
        <dbReference type="EMBL" id="URA10350.1"/>
    </source>
</evidence>
<dbReference type="RefSeq" id="WP_271435480.1">
    <property type="nucleotide sequence ID" value="NZ_CP073355.1"/>
</dbReference>
<name>A0AAX3BDP7_9SPIR</name>
<sequence>MRMKNNKFPLSLRWKLNRIIHKFQRFMVLTHVRPDGDAIGSILALTLYLKKHRKEVWTVLEDNLEEKYRFLSCAQNTYVYDEKISAPLVDVVFILDSGDISRIGKVQNWLSSSLIINIDHHKDNTHFGDINWVDPAASCVGEMLFRWFGKEAKGEMTQALFLSLATDTGFFRFSNASPEVYRMAAFLLEKGASQTAIYETLYQNRPFQFLRLVEKLLSHLELHNEGKLAISYITEEDMRLAECHDTEGLLEYLAMIKGVEIFILIKEREKEQISISFRTKTNYDVSILAKEFGGGGHTKAAGCSVTGDPLQWKQTILESTTRFMERYSN</sequence>
<dbReference type="EMBL" id="CP073355">
    <property type="protein sequence ID" value="URA10350.1"/>
    <property type="molecule type" value="Genomic_DNA"/>
</dbReference>
<dbReference type="Pfam" id="PF02272">
    <property type="entry name" value="DHHA1"/>
    <property type="match status" value="1"/>
</dbReference>
<dbReference type="GO" id="GO:0003676">
    <property type="term" value="F:nucleic acid binding"/>
    <property type="evidence" value="ECO:0007669"/>
    <property type="project" value="InterPro"/>
</dbReference>
<organism evidence="3 4">
    <name type="scientific">Thermospira aquatica</name>
    <dbReference type="NCBI Taxonomy" id="2828656"/>
    <lineage>
        <taxon>Bacteria</taxon>
        <taxon>Pseudomonadati</taxon>
        <taxon>Spirochaetota</taxon>
        <taxon>Spirochaetia</taxon>
        <taxon>Brevinematales</taxon>
        <taxon>Thermospiraceae</taxon>
        <taxon>Thermospira</taxon>
    </lineage>
</organism>
<evidence type="ECO:0000259" key="1">
    <source>
        <dbReference type="Pfam" id="PF01368"/>
    </source>
</evidence>